<geneLocation type="plasmid" evidence="2 3">
    <name>2</name>
</geneLocation>
<protein>
    <recommendedName>
        <fullName evidence="4">DUF3108 domain-containing protein</fullName>
    </recommendedName>
</protein>
<proteinExistence type="predicted"/>
<dbReference type="Proteomes" id="UP000019151">
    <property type="component" value="Plasmid 2"/>
</dbReference>
<name>W0RS56_9BACT</name>
<feature type="chain" id="PRO_5004794762" description="DUF3108 domain-containing protein" evidence="1">
    <location>
        <begin position="33"/>
        <end position="276"/>
    </location>
</feature>
<dbReference type="eggNOG" id="ENOG50314M5">
    <property type="taxonomic scope" value="Bacteria"/>
</dbReference>
<gene>
    <name evidence="2" type="ORF">J421_5747</name>
</gene>
<dbReference type="Pfam" id="PF11306">
    <property type="entry name" value="DUF3108"/>
    <property type="match status" value="1"/>
</dbReference>
<evidence type="ECO:0000313" key="2">
    <source>
        <dbReference type="EMBL" id="AHG93282.1"/>
    </source>
</evidence>
<dbReference type="KEGG" id="gba:J421_5747"/>
<keyword evidence="3" id="KW-1185">Reference proteome</keyword>
<dbReference type="AlphaFoldDB" id="W0RS56"/>
<evidence type="ECO:0008006" key="4">
    <source>
        <dbReference type="Google" id="ProtNLM"/>
    </source>
</evidence>
<sequence>MGWPIRDVLRRTRLAAVVCCAMLGLTAARVVAAQDVAGAATTAAARLPFFVGERLTYRVHAAHFGASGRLSMLVDTTEVVRGTATWVLRFDFQARVGPFKAVDRTESWLDPVRLTALRFHKHERDPLSKHDEHVEIDGAAHRWTGDGGTSGVIASDAPLDELSFMYVLRTLPLGGSTAAAVRYDRHFDAARNPTLLRVVGRRTLTTEAGTFRTVTVEMRVQDERRYHGEGVIRLDLTDDDWRIPVQIESDMPVVGRTRMTLASQNHPAADHIAAVP</sequence>
<reference evidence="2 3" key="1">
    <citation type="journal article" date="2014" name="Genome Announc.">
        <title>Genome Sequence and Methylome of Soil Bacterium Gemmatirosa kalamazoonensis KBS708T, a Member of the Rarely Cultivated Gemmatimonadetes Phylum.</title>
        <authorList>
            <person name="Debruyn J.M."/>
            <person name="Radosevich M."/>
            <person name="Wommack K.E."/>
            <person name="Polson S.W."/>
            <person name="Hauser L.J."/>
            <person name="Fawaz M.N."/>
            <person name="Korlach J."/>
            <person name="Tsai Y.C."/>
        </authorList>
    </citation>
    <scope>NUCLEOTIDE SEQUENCE [LARGE SCALE GENOMIC DNA]</scope>
    <source>
        <strain evidence="2 3">KBS708</strain>
        <plasmid evidence="3">Plasmid 2</plasmid>
    </source>
</reference>
<evidence type="ECO:0000313" key="3">
    <source>
        <dbReference type="Proteomes" id="UP000019151"/>
    </source>
</evidence>
<evidence type="ECO:0000256" key="1">
    <source>
        <dbReference type="SAM" id="SignalP"/>
    </source>
</evidence>
<keyword evidence="1" id="KW-0732">Signal</keyword>
<dbReference type="InterPro" id="IPR021457">
    <property type="entry name" value="DUF3108"/>
</dbReference>
<accession>W0RS56</accession>
<dbReference type="InParanoid" id="W0RS56"/>
<feature type="signal peptide" evidence="1">
    <location>
        <begin position="1"/>
        <end position="32"/>
    </location>
</feature>
<organism evidence="2 3">
    <name type="scientific">Gemmatirosa kalamazoonensis</name>
    <dbReference type="NCBI Taxonomy" id="861299"/>
    <lineage>
        <taxon>Bacteria</taxon>
        <taxon>Pseudomonadati</taxon>
        <taxon>Gemmatimonadota</taxon>
        <taxon>Gemmatimonadia</taxon>
        <taxon>Gemmatimonadales</taxon>
        <taxon>Gemmatimonadaceae</taxon>
        <taxon>Gemmatirosa</taxon>
    </lineage>
</organism>
<dbReference type="HOGENOM" id="CLU_073797_2_0_0"/>
<keyword evidence="2" id="KW-0614">Plasmid</keyword>
<dbReference type="EMBL" id="CP007130">
    <property type="protein sequence ID" value="AHG93282.1"/>
    <property type="molecule type" value="Genomic_DNA"/>
</dbReference>